<dbReference type="eggNOG" id="COG1196">
    <property type="taxonomic scope" value="Bacteria"/>
</dbReference>
<reference evidence="1 2" key="1">
    <citation type="submission" date="2013-12" db="EMBL/GenBank/DDBJ databases">
        <title>NBRP : Genome information of microbial organism related human and environment.</title>
        <authorList>
            <person name="Hattori M."/>
            <person name="Oshima K."/>
            <person name="Inaba H."/>
            <person name="Suda W."/>
            <person name="Sakamoto M."/>
            <person name="Iino T."/>
            <person name="Kitahara M."/>
            <person name="Oshida Y."/>
            <person name="Iida T."/>
            <person name="Kudo T."/>
            <person name="Itoh T."/>
            <person name="Ahmed I."/>
            <person name="Ohkuma M."/>
        </authorList>
    </citation>
    <scope>NUCLEOTIDE SEQUENCE [LARGE SCALE GENOMIC DNA]</scope>
    <source>
        <strain evidence="1 2">JCM 21738</strain>
    </source>
</reference>
<dbReference type="GO" id="GO:0051276">
    <property type="term" value="P:chromosome organization"/>
    <property type="evidence" value="ECO:0007669"/>
    <property type="project" value="InterPro"/>
</dbReference>
<keyword evidence="2" id="KW-1185">Reference proteome</keyword>
<evidence type="ECO:0000313" key="1">
    <source>
        <dbReference type="EMBL" id="GAE43611.1"/>
    </source>
</evidence>
<evidence type="ECO:0000313" key="2">
    <source>
        <dbReference type="Proteomes" id="UP000018949"/>
    </source>
</evidence>
<name>W4RH36_9BACI</name>
<organism evidence="1 2">
    <name type="scientific">Mesobacillus boroniphilus JCM 21738</name>
    <dbReference type="NCBI Taxonomy" id="1294265"/>
    <lineage>
        <taxon>Bacteria</taxon>
        <taxon>Bacillati</taxon>
        <taxon>Bacillota</taxon>
        <taxon>Bacilli</taxon>
        <taxon>Bacillales</taxon>
        <taxon>Bacillaceae</taxon>
        <taxon>Mesobacillus</taxon>
    </lineage>
</organism>
<dbReference type="GO" id="GO:0005694">
    <property type="term" value="C:chromosome"/>
    <property type="evidence" value="ECO:0007669"/>
    <property type="project" value="InterPro"/>
</dbReference>
<accession>W4RH36</accession>
<dbReference type="GO" id="GO:0005524">
    <property type="term" value="F:ATP binding"/>
    <property type="evidence" value="ECO:0007669"/>
    <property type="project" value="InterPro"/>
</dbReference>
<dbReference type="Gene3D" id="3.30.70.1620">
    <property type="match status" value="1"/>
</dbReference>
<sequence length="54" mass="5990">MIQFNQKYAEVVKSLLGNVVIARDLKGANDIAKMLQYRSRIVTLDGDVVNPAGR</sequence>
<dbReference type="EMBL" id="BAUW01000002">
    <property type="protein sequence ID" value="GAE43611.1"/>
    <property type="molecule type" value="Genomic_DNA"/>
</dbReference>
<dbReference type="SUPFAM" id="SSF75553">
    <property type="entry name" value="Smc hinge domain"/>
    <property type="match status" value="1"/>
</dbReference>
<dbReference type="InterPro" id="IPR036277">
    <property type="entry name" value="SMC_hinge_sf"/>
</dbReference>
<proteinExistence type="predicted"/>
<comment type="caution">
    <text evidence="1">The sequence shown here is derived from an EMBL/GenBank/DDBJ whole genome shotgun (WGS) entry which is preliminary data.</text>
</comment>
<dbReference type="Proteomes" id="UP000018949">
    <property type="component" value="Unassembled WGS sequence"/>
</dbReference>
<protein>
    <submittedName>
        <fullName evidence="1">Chromosome partition protein smc</fullName>
    </submittedName>
</protein>
<dbReference type="AlphaFoldDB" id="W4RH36"/>
<gene>
    <name evidence="1" type="ORF">JCM21738_261</name>
</gene>